<name>A0A6A0AGF6_HAELA</name>
<feature type="compositionally biased region" description="Basic and acidic residues" evidence="1">
    <location>
        <begin position="242"/>
        <end position="251"/>
    </location>
</feature>
<dbReference type="AlphaFoldDB" id="A0A6A0AGF6"/>
<feature type="region of interest" description="Disordered" evidence="1">
    <location>
        <begin position="49"/>
        <end position="220"/>
    </location>
</feature>
<proteinExistence type="predicted"/>
<evidence type="ECO:0000313" key="3">
    <source>
        <dbReference type="Proteomes" id="UP000485058"/>
    </source>
</evidence>
<keyword evidence="3" id="KW-1185">Reference proteome</keyword>
<organism evidence="2 3">
    <name type="scientific">Haematococcus lacustris</name>
    <name type="common">Green alga</name>
    <name type="synonym">Haematococcus pluvialis</name>
    <dbReference type="NCBI Taxonomy" id="44745"/>
    <lineage>
        <taxon>Eukaryota</taxon>
        <taxon>Viridiplantae</taxon>
        <taxon>Chlorophyta</taxon>
        <taxon>core chlorophytes</taxon>
        <taxon>Chlorophyceae</taxon>
        <taxon>CS clade</taxon>
        <taxon>Chlamydomonadales</taxon>
        <taxon>Haematococcaceae</taxon>
        <taxon>Haematococcus</taxon>
    </lineage>
</organism>
<accession>A0A6A0AGF6</accession>
<feature type="compositionally biased region" description="Basic and acidic residues" evidence="1">
    <location>
        <begin position="92"/>
        <end position="115"/>
    </location>
</feature>
<comment type="caution">
    <text evidence="2">The sequence shown here is derived from an EMBL/GenBank/DDBJ whole genome shotgun (WGS) entry which is preliminary data.</text>
</comment>
<gene>
    <name evidence="2" type="ORF">HaLaN_30826</name>
</gene>
<feature type="region of interest" description="Disordered" evidence="1">
    <location>
        <begin position="242"/>
        <end position="271"/>
    </location>
</feature>
<dbReference type="Proteomes" id="UP000485058">
    <property type="component" value="Unassembled WGS sequence"/>
</dbReference>
<sequence length="271" mass="28239">MVATDVEEADRDLARAWARQHACLGYVESLIQSSPQLFRNVVTTMARGKGVEPPQWGSRLPAVEGVGAEQRATTSSPSLGSPSLNASPNDPQDEHSSEMSIEEPAKGEPATREAADFPPGSPCQQDETAGPLAEEPAQGSQGGQEEAATRPPVGRTQGPPQPRRRLASREVSGLLEAAPNFTTGRTRSQALRQPAPPPPPPRAQSVRAGVGTVGDSRSNTYLKGGCGLREGGIYSTAVHVHESATRPRGDEGGGVNGGGERCWAGDGGRVG</sequence>
<feature type="compositionally biased region" description="Polar residues" evidence="1">
    <location>
        <begin position="180"/>
        <end position="191"/>
    </location>
</feature>
<protein>
    <submittedName>
        <fullName evidence="2">Uncharacterized protein</fullName>
    </submittedName>
</protein>
<feature type="compositionally biased region" description="Low complexity" evidence="1">
    <location>
        <begin position="149"/>
        <end position="158"/>
    </location>
</feature>
<reference evidence="2 3" key="1">
    <citation type="submission" date="2020-02" db="EMBL/GenBank/DDBJ databases">
        <title>Draft genome sequence of Haematococcus lacustris strain NIES-144.</title>
        <authorList>
            <person name="Morimoto D."/>
            <person name="Nakagawa S."/>
            <person name="Yoshida T."/>
            <person name="Sawayama S."/>
        </authorList>
    </citation>
    <scope>NUCLEOTIDE SEQUENCE [LARGE SCALE GENOMIC DNA]</scope>
    <source>
        <strain evidence="2 3">NIES-144</strain>
    </source>
</reference>
<feature type="compositionally biased region" description="Low complexity" evidence="1">
    <location>
        <begin position="72"/>
        <end position="89"/>
    </location>
</feature>
<feature type="compositionally biased region" description="Gly residues" evidence="1">
    <location>
        <begin position="252"/>
        <end position="271"/>
    </location>
</feature>
<evidence type="ECO:0000256" key="1">
    <source>
        <dbReference type="SAM" id="MobiDB-lite"/>
    </source>
</evidence>
<evidence type="ECO:0000313" key="2">
    <source>
        <dbReference type="EMBL" id="GFH31728.1"/>
    </source>
</evidence>
<dbReference type="EMBL" id="BLLF01005879">
    <property type="protein sequence ID" value="GFH31728.1"/>
    <property type="molecule type" value="Genomic_DNA"/>
</dbReference>